<dbReference type="InterPro" id="IPR029787">
    <property type="entry name" value="Nucleotide_cyclase"/>
</dbReference>
<dbReference type="SUPFAM" id="SSF53822">
    <property type="entry name" value="Periplasmic binding protein-like I"/>
    <property type="match status" value="1"/>
</dbReference>
<keyword evidence="8" id="KW-0342">GTP-binding</keyword>
<evidence type="ECO:0000256" key="10">
    <source>
        <dbReference type="ARBA" id="ARBA00023157"/>
    </source>
</evidence>
<evidence type="ECO:0000256" key="2">
    <source>
        <dbReference type="ARBA" id="ARBA00012202"/>
    </source>
</evidence>
<evidence type="ECO:0000256" key="6">
    <source>
        <dbReference type="ARBA" id="ARBA00022741"/>
    </source>
</evidence>
<evidence type="ECO:0000313" key="22">
    <source>
        <dbReference type="Proteomes" id="UP000472270"/>
    </source>
</evidence>
<evidence type="ECO:0000256" key="14">
    <source>
        <dbReference type="ARBA" id="ARBA00023293"/>
    </source>
</evidence>
<evidence type="ECO:0000256" key="15">
    <source>
        <dbReference type="RuleBase" id="RU000405"/>
    </source>
</evidence>
<evidence type="ECO:0000259" key="20">
    <source>
        <dbReference type="PROSITE" id="PS50125"/>
    </source>
</evidence>
<comment type="subcellular location">
    <subcellularLocation>
        <location evidence="1">Membrane</location>
        <topology evidence="1">Single-pass type I membrane protein</topology>
    </subcellularLocation>
</comment>
<dbReference type="InterPro" id="IPR050401">
    <property type="entry name" value="Cyclic_nucleotide_synthase"/>
</dbReference>
<evidence type="ECO:0000256" key="9">
    <source>
        <dbReference type="ARBA" id="ARBA00023136"/>
    </source>
</evidence>
<dbReference type="InterPro" id="IPR001245">
    <property type="entry name" value="Ser-Thr/Tyr_kinase_cat_dom"/>
</dbReference>
<evidence type="ECO:0000256" key="11">
    <source>
        <dbReference type="ARBA" id="ARBA00023170"/>
    </source>
</evidence>
<evidence type="ECO:0000256" key="12">
    <source>
        <dbReference type="ARBA" id="ARBA00023180"/>
    </source>
</evidence>
<dbReference type="InterPro" id="IPR001170">
    <property type="entry name" value="ANPR/GUC"/>
</dbReference>
<dbReference type="PANTHER" id="PTHR11920">
    <property type="entry name" value="GUANYLYL CYCLASE"/>
    <property type="match status" value="1"/>
</dbReference>
<evidence type="ECO:0000256" key="5">
    <source>
        <dbReference type="ARBA" id="ARBA00022729"/>
    </source>
</evidence>
<evidence type="ECO:0000256" key="1">
    <source>
        <dbReference type="ARBA" id="ARBA00004479"/>
    </source>
</evidence>
<dbReference type="FunFam" id="3.30.70.1230:FF:000004">
    <property type="entry name" value="Guanylate cyclase"/>
    <property type="match status" value="1"/>
</dbReference>
<protein>
    <recommendedName>
        <fullName evidence="2 16">Guanylate cyclase</fullName>
        <ecNumber evidence="2 16">4.6.1.2</ecNumber>
    </recommendedName>
</protein>
<comment type="similarity">
    <text evidence="15">Belongs to the adenylyl cyclase class-4/guanylyl cyclase family.</text>
</comment>
<dbReference type="InterPro" id="IPR011009">
    <property type="entry name" value="Kinase-like_dom_sf"/>
</dbReference>
<reference evidence="21" key="2">
    <citation type="submission" date="2025-09" db="UniProtKB">
        <authorList>
            <consortium name="Ensembl"/>
        </authorList>
    </citation>
    <scope>IDENTIFICATION</scope>
</reference>
<keyword evidence="14 16" id="KW-0141">cGMP biosynthesis</keyword>
<dbReference type="Proteomes" id="UP000472270">
    <property type="component" value="Unassembled WGS sequence"/>
</dbReference>
<dbReference type="SUPFAM" id="SSF55073">
    <property type="entry name" value="Nucleotide cyclase"/>
    <property type="match status" value="1"/>
</dbReference>
<evidence type="ECO:0000256" key="13">
    <source>
        <dbReference type="ARBA" id="ARBA00023239"/>
    </source>
</evidence>
<dbReference type="GO" id="GO:0004016">
    <property type="term" value="F:adenylate cyclase activity"/>
    <property type="evidence" value="ECO:0007669"/>
    <property type="project" value="TreeGrafter"/>
</dbReference>
<sequence length="1027" mass="116239">MSLLLWFGGGRSFLLLLILLCCGTLSIWTKTSRHQGSRRPVHNHTDDIILAVILPQHNTSYPWAWPRVGPALDRAIARINADPTLLPQHHVRHIFANSENGDGICSESIAPLMAVDLKFEHNPWAFIGPGCDYTSSPVGLFTTHWGLPMITAGAPAVAFVQMEMYTSITNTGPTHKKLGEYALHLYKHFGWRQHTLLMFSDTKMGERACYFALEGLYTEMHEDNITTTDLVFEENKGPVNYSELLHKIQDDGRGEWLVFVALLEQSASKLASVLVFLLGQIVYFLSIFQSVKILTYLEPQNLEYKEFVSDLKSDAKRMFNFTVEDSLMNIISGGFYDGLMLYCSALNESLAEGHGRPSGESNVIYYINKILLFLLTCVLQIVAVYNGTQKQMKILPGMAIQWPGGNIPWDVPLCGFKNDNPACRARGYHTLVLQFNCLPASHYPLLSLLKHLGTIAIKLKLEKELVAQLWRIAWEDIQMSNLEKAMRSTGSKLTLSLRGSNYGSLLTADGNFQMFAKTGYFKGNIVAIKYINRKRIELTRKVLFELKHMRDVQNEHLTRFIGACMDPPNICIVTEYCPRGSLQDILENESITLDWMFKYSLVSDIVKGMAFLHNSVIVSHGNLKSSNCVVDNRFVLKITDYGLSSIRTESDTEDAHSYYARKLWMAPELLRMECFPPGGTQKGDIYSFGIILQEVALRRGVFYLEGDLLSPKEIADRVALGEWPYLRPSVNPQAHSEELGQLMQRCWAEEPSDRPEFNHISVLLRKQNREHRSNILDNLLSRMEQYANNLEELVEERTQAYLEEKRKAEALLYQILPHSVAEQLKRGETVQAEAFDSVTIYFSDIVGFTALSAESTPMQVVTLLNDLYTCFDAIIDNFDVYKVETIGDAYMVVSGLPVRNGKLHGHEIARMSLALLEAVKTFKIRHRPDEQLKLRIGIHSGPVCAGVVGLKMPRYCLFGDTVNTSSRMESNGESLKIHVSSATRDVLQEFNCFQLELRGDVEMKGKGKMRTYWLLGEIENDVQVIKI</sequence>
<keyword evidence="12" id="KW-0325">Glycoprotein</keyword>
<dbReference type="GO" id="GO:0005886">
    <property type="term" value="C:plasma membrane"/>
    <property type="evidence" value="ECO:0007669"/>
    <property type="project" value="TreeGrafter"/>
</dbReference>
<keyword evidence="5" id="KW-0732">Signal</keyword>
<dbReference type="PRINTS" id="PR00255">
    <property type="entry name" value="NATPEPTIDER"/>
</dbReference>
<accession>A0A673N7K0</accession>
<dbReference type="PROSITE" id="PS50125">
    <property type="entry name" value="GUANYLATE_CYCLASE_2"/>
    <property type="match status" value="1"/>
</dbReference>
<dbReference type="Ensembl" id="ENSSRHT00000100700.1">
    <property type="protein sequence ID" value="ENSSRHP00000098030.1"/>
    <property type="gene ID" value="ENSSRHG00000048136.1"/>
</dbReference>
<dbReference type="Gene3D" id="1.10.510.10">
    <property type="entry name" value="Transferase(Phosphotransferase) domain 1"/>
    <property type="match status" value="1"/>
</dbReference>
<dbReference type="Pfam" id="PF07714">
    <property type="entry name" value="PK_Tyr_Ser-Thr"/>
    <property type="match status" value="1"/>
</dbReference>
<dbReference type="SUPFAM" id="SSF56112">
    <property type="entry name" value="Protein kinase-like (PK-like)"/>
    <property type="match status" value="1"/>
</dbReference>
<keyword evidence="11" id="KW-0675">Receptor</keyword>
<dbReference type="SMART" id="SM00044">
    <property type="entry name" value="CYCc"/>
    <property type="match status" value="1"/>
</dbReference>
<dbReference type="GO" id="GO:0001653">
    <property type="term" value="F:peptide receptor activity"/>
    <property type="evidence" value="ECO:0007669"/>
    <property type="project" value="TreeGrafter"/>
</dbReference>
<evidence type="ECO:0000313" key="21">
    <source>
        <dbReference type="Ensembl" id="ENSSRHP00000098030.1"/>
    </source>
</evidence>
<keyword evidence="9 18" id="KW-0472">Membrane</keyword>
<keyword evidence="3" id="KW-0597">Phosphoprotein</keyword>
<evidence type="ECO:0000259" key="19">
    <source>
        <dbReference type="PROSITE" id="PS50011"/>
    </source>
</evidence>
<reference evidence="21" key="1">
    <citation type="submission" date="2025-08" db="UniProtKB">
        <authorList>
            <consortium name="Ensembl"/>
        </authorList>
    </citation>
    <scope>IDENTIFICATION</scope>
</reference>
<dbReference type="InterPro" id="IPR018297">
    <property type="entry name" value="A/G_cyclase_CS"/>
</dbReference>
<dbReference type="InterPro" id="IPR028082">
    <property type="entry name" value="Peripla_BP_I"/>
</dbReference>
<keyword evidence="4 18" id="KW-0812">Transmembrane</keyword>
<organism evidence="21 22">
    <name type="scientific">Sinocyclocheilus rhinocerous</name>
    <dbReference type="NCBI Taxonomy" id="307959"/>
    <lineage>
        <taxon>Eukaryota</taxon>
        <taxon>Metazoa</taxon>
        <taxon>Chordata</taxon>
        <taxon>Craniata</taxon>
        <taxon>Vertebrata</taxon>
        <taxon>Euteleostomi</taxon>
        <taxon>Actinopterygii</taxon>
        <taxon>Neopterygii</taxon>
        <taxon>Teleostei</taxon>
        <taxon>Ostariophysi</taxon>
        <taxon>Cypriniformes</taxon>
        <taxon>Cyprinidae</taxon>
        <taxon>Cyprininae</taxon>
        <taxon>Sinocyclocheilus</taxon>
    </lineage>
</organism>
<dbReference type="FunFam" id="3.30.200.20:FF:001106">
    <property type="entry name" value="Guanylate cyclase"/>
    <property type="match status" value="1"/>
</dbReference>
<gene>
    <name evidence="21" type="primary">LOC107741766</name>
</gene>
<keyword evidence="22" id="KW-1185">Reference proteome</keyword>
<keyword evidence="10" id="KW-1015">Disulfide bond</keyword>
<evidence type="ECO:0000256" key="7">
    <source>
        <dbReference type="ARBA" id="ARBA00022989"/>
    </source>
</evidence>
<feature type="domain" description="Guanylate cyclase" evidence="20">
    <location>
        <begin position="839"/>
        <end position="969"/>
    </location>
</feature>
<dbReference type="PROSITE" id="PS00452">
    <property type="entry name" value="GUANYLATE_CYCLASE_1"/>
    <property type="match status" value="1"/>
</dbReference>
<feature type="domain" description="Protein kinase" evidence="19">
    <location>
        <begin position="491"/>
        <end position="764"/>
    </location>
</feature>
<dbReference type="CDD" id="cd07302">
    <property type="entry name" value="CHD"/>
    <property type="match status" value="1"/>
</dbReference>
<evidence type="ECO:0000256" key="17">
    <source>
        <dbReference type="SAM" id="Coils"/>
    </source>
</evidence>
<dbReference type="Gene3D" id="3.40.50.2300">
    <property type="match status" value="3"/>
</dbReference>
<dbReference type="GO" id="GO:0007168">
    <property type="term" value="P:receptor guanylyl cyclase signaling pathway"/>
    <property type="evidence" value="ECO:0007669"/>
    <property type="project" value="TreeGrafter"/>
</dbReference>
<dbReference type="EC" id="4.6.1.2" evidence="2 16"/>
<dbReference type="Gene3D" id="6.10.250.780">
    <property type="match status" value="1"/>
</dbReference>
<evidence type="ECO:0000256" key="3">
    <source>
        <dbReference type="ARBA" id="ARBA00022553"/>
    </source>
</evidence>
<name>A0A673N7K0_9TELE</name>
<feature type="coiled-coil region" evidence="17">
    <location>
        <begin position="776"/>
        <end position="807"/>
    </location>
</feature>
<evidence type="ECO:0000256" key="16">
    <source>
        <dbReference type="RuleBase" id="RU003431"/>
    </source>
</evidence>
<dbReference type="InterPro" id="IPR001054">
    <property type="entry name" value="A/G_cyclase"/>
</dbReference>
<dbReference type="CDD" id="cd14042">
    <property type="entry name" value="PK_GC-A_B"/>
    <property type="match status" value="1"/>
</dbReference>
<keyword evidence="17" id="KW-0175">Coiled coil</keyword>
<dbReference type="Pfam" id="PF01094">
    <property type="entry name" value="ANF_receptor"/>
    <property type="match status" value="1"/>
</dbReference>
<dbReference type="GO" id="GO:0004383">
    <property type="term" value="F:guanylate cyclase activity"/>
    <property type="evidence" value="ECO:0007669"/>
    <property type="project" value="UniProtKB-EC"/>
</dbReference>
<keyword evidence="13 15" id="KW-0456">Lyase</keyword>
<dbReference type="PROSITE" id="PS50011">
    <property type="entry name" value="PROTEIN_KINASE_DOM"/>
    <property type="match status" value="1"/>
</dbReference>
<dbReference type="FunFam" id="1.10.510.10:FF:000270">
    <property type="entry name" value="Guanylate cyclase"/>
    <property type="match status" value="1"/>
</dbReference>
<dbReference type="Gene3D" id="3.30.70.1230">
    <property type="entry name" value="Nucleotide cyclase"/>
    <property type="match status" value="1"/>
</dbReference>
<keyword evidence="7 18" id="KW-1133">Transmembrane helix</keyword>
<dbReference type="GO" id="GO:0005524">
    <property type="term" value="F:ATP binding"/>
    <property type="evidence" value="ECO:0007669"/>
    <property type="project" value="InterPro"/>
</dbReference>
<dbReference type="Pfam" id="PF00211">
    <property type="entry name" value="Guanylate_cyc"/>
    <property type="match status" value="1"/>
</dbReference>
<dbReference type="PANTHER" id="PTHR11920:SF483">
    <property type="entry name" value="GUANYLATE CYCLASE"/>
    <property type="match status" value="1"/>
</dbReference>
<evidence type="ECO:0000256" key="18">
    <source>
        <dbReference type="SAM" id="Phobius"/>
    </source>
</evidence>
<keyword evidence="6" id="KW-0547">Nucleotide-binding</keyword>
<comment type="catalytic activity">
    <reaction evidence="16">
        <text>GTP = 3',5'-cyclic GMP + diphosphate</text>
        <dbReference type="Rhea" id="RHEA:13665"/>
        <dbReference type="ChEBI" id="CHEBI:33019"/>
        <dbReference type="ChEBI" id="CHEBI:37565"/>
        <dbReference type="ChEBI" id="CHEBI:57746"/>
        <dbReference type="EC" id="4.6.1.2"/>
    </reaction>
</comment>
<evidence type="ECO:0000256" key="4">
    <source>
        <dbReference type="ARBA" id="ARBA00022692"/>
    </source>
</evidence>
<dbReference type="GO" id="GO:0035556">
    <property type="term" value="P:intracellular signal transduction"/>
    <property type="evidence" value="ECO:0007669"/>
    <property type="project" value="InterPro"/>
</dbReference>
<dbReference type="AlphaFoldDB" id="A0A673N7K0"/>
<dbReference type="GO" id="GO:0005525">
    <property type="term" value="F:GTP binding"/>
    <property type="evidence" value="ECO:0007669"/>
    <property type="project" value="UniProtKB-KW"/>
</dbReference>
<dbReference type="InterPro" id="IPR000719">
    <property type="entry name" value="Prot_kinase_dom"/>
</dbReference>
<dbReference type="GO" id="GO:0004672">
    <property type="term" value="F:protein kinase activity"/>
    <property type="evidence" value="ECO:0007669"/>
    <property type="project" value="InterPro"/>
</dbReference>
<feature type="transmembrane region" description="Helical" evidence="18">
    <location>
        <begin position="12"/>
        <end position="29"/>
    </location>
</feature>
<proteinExistence type="inferred from homology"/>
<dbReference type="InterPro" id="IPR001828">
    <property type="entry name" value="ANF_lig-bd_rcpt"/>
</dbReference>
<evidence type="ECO:0000256" key="8">
    <source>
        <dbReference type="ARBA" id="ARBA00023134"/>
    </source>
</evidence>